<keyword evidence="4" id="KW-1185">Reference proteome</keyword>
<feature type="compositionally biased region" description="Low complexity" evidence="2">
    <location>
        <begin position="232"/>
        <end position="245"/>
    </location>
</feature>
<feature type="compositionally biased region" description="Basic residues" evidence="2">
    <location>
        <begin position="285"/>
        <end position="308"/>
    </location>
</feature>
<evidence type="ECO:0000313" key="3">
    <source>
        <dbReference type="EMBL" id="CAH0364179.1"/>
    </source>
</evidence>
<feature type="compositionally biased region" description="Low complexity" evidence="2">
    <location>
        <begin position="263"/>
        <end position="275"/>
    </location>
</feature>
<feature type="compositionally biased region" description="Low complexity" evidence="2">
    <location>
        <begin position="678"/>
        <end position="691"/>
    </location>
</feature>
<feature type="compositionally biased region" description="Basic and acidic residues" evidence="2">
    <location>
        <begin position="526"/>
        <end position="536"/>
    </location>
</feature>
<dbReference type="AlphaFoldDB" id="A0A8J2WRB3"/>
<feature type="compositionally biased region" description="Pro residues" evidence="2">
    <location>
        <begin position="604"/>
        <end position="625"/>
    </location>
</feature>
<feature type="compositionally biased region" description="Low complexity" evidence="2">
    <location>
        <begin position="547"/>
        <end position="558"/>
    </location>
</feature>
<feature type="compositionally biased region" description="Basic residues" evidence="2">
    <location>
        <begin position="246"/>
        <end position="261"/>
    </location>
</feature>
<protein>
    <submittedName>
        <fullName evidence="3">Uncharacterized protein</fullName>
    </submittedName>
</protein>
<keyword evidence="1" id="KW-0175">Coiled coil</keyword>
<dbReference type="EMBL" id="CAKKNE010000001">
    <property type="protein sequence ID" value="CAH0364179.1"/>
    <property type="molecule type" value="Genomic_DNA"/>
</dbReference>
<evidence type="ECO:0000256" key="2">
    <source>
        <dbReference type="SAM" id="MobiDB-lite"/>
    </source>
</evidence>
<feature type="compositionally biased region" description="Pro residues" evidence="2">
    <location>
        <begin position="654"/>
        <end position="665"/>
    </location>
</feature>
<feature type="region of interest" description="Disordered" evidence="2">
    <location>
        <begin position="526"/>
        <end position="711"/>
    </location>
</feature>
<proteinExistence type="predicted"/>
<dbReference type="Proteomes" id="UP000789595">
    <property type="component" value="Unassembled WGS sequence"/>
</dbReference>
<reference evidence="3" key="1">
    <citation type="submission" date="2021-11" db="EMBL/GenBank/DDBJ databases">
        <authorList>
            <consortium name="Genoscope - CEA"/>
            <person name="William W."/>
        </authorList>
    </citation>
    <scope>NUCLEOTIDE SEQUENCE</scope>
</reference>
<comment type="caution">
    <text evidence="3">The sequence shown here is derived from an EMBL/GenBank/DDBJ whole genome shotgun (WGS) entry which is preliminary data.</text>
</comment>
<sequence length="729" mass="78834">MAEDYDPFSAAEDAYDPFAAADAPAPAPPPVAIDASQIAAALAQDAAKLRGELESKTKQAVEMQKKRDAETAARKAQEQAAAAARAAERRARVLGSTELTPEGVSRCIEAAICAVLRWPPPGGLARWTVAALTPWLDAPAAEIQQRIAGVDAHELEELLDVRARLARAPDAARRLTAAPAKRRRGGWDAAASARRRHTEPGSFREAAAGRTVAEFVGSRKRFRVIGTDVVASSRSPSPSSSSSSSGRRRSRSRSRSPRRRLQSPGNRSRSRSPSPRQRRESPPPRRNRSRSRSPLRRNRSRSRSPPRRSRYDTALPRRRSRSPRRSSGKRSRSRSRPRRDTKRSRFDEPRVVSKAAAAAREAAELAALSDGALRDQWQRVVKAAVLEVLAEPPPDGAPHWRLADLTGRVGASRRALEDGIAKVAPARAAARRVLARCLGDGGRFHDISDGCGFASFARKQPYLRVVGFHADAAVHAIEVQAAEEGEADEARAPLSVGDRVRFKLPDRSVRKGVVTAIHRGGEKVSVREEGTDEVHRLPATAVKRTASRSPRSSAAPDVSRPRASKFSDAPAPAPAPRRASKFSDAPAPAPTTRAPRRASKFSDAPPPRAPPPRAPPPRAPPPPPRAAERRGPPASPARAHRVPPRKAPEQSRPPAAPPPPPAPPKAPERRPPPPPRKVPVSAPRARTAKVPAPAPKPSARKKAKGTRPPRCVDFEIKSFGQLMAEKKKQ</sequence>
<feature type="region of interest" description="Disordered" evidence="2">
    <location>
        <begin position="173"/>
        <end position="205"/>
    </location>
</feature>
<feature type="region of interest" description="Disordered" evidence="2">
    <location>
        <begin position="229"/>
        <end position="352"/>
    </location>
</feature>
<feature type="coiled-coil region" evidence="1">
    <location>
        <begin position="39"/>
        <end position="86"/>
    </location>
</feature>
<organism evidence="3 4">
    <name type="scientific">Pelagomonas calceolata</name>
    <dbReference type="NCBI Taxonomy" id="35677"/>
    <lineage>
        <taxon>Eukaryota</taxon>
        <taxon>Sar</taxon>
        <taxon>Stramenopiles</taxon>
        <taxon>Ochrophyta</taxon>
        <taxon>Pelagophyceae</taxon>
        <taxon>Pelagomonadales</taxon>
        <taxon>Pelagomonadaceae</taxon>
        <taxon>Pelagomonas</taxon>
    </lineage>
</organism>
<evidence type="ECO:0000313" key="4">
    <source>
        <dbReference type="Proteomes" id="UP000789595"/>
    </source>
</evidence>
<feature type="compositionally biased region" description="Basic residues" evidence="2">
    <location>
        <begin position="698"/>
        <end position="707"/>
    </location>
</feature>
<evidence type="ECO:0000256" key="1">
    <source>
        <dbReference type="SAM" id="Coils"/>
    </source>
</evidence>
<name>A0A8J2WRB3_9STRA</name>
<accession>A0A8J2WRB3</accession>
<feature type="compositionally biased region" description="Basic residues" evidence="2">
    <location>
        <begin position="316"/>
        <end position="342"/>
    </location>
</feature>
<gene>
    <name evidence="3" type="ORF">PECAL_1P05320</name>
</gene>